<comment type="caution">
    <text evidence="2">The sequence shown here is derived from an EMBL/GenBank/DDBJ whole genome shotgun (WGS) entry which is preliminary data.</text>
</comment>
<feature type="region of interest" description="Disordered" evidence="1">
    <location>
        <begin position="69"/>
        <end position="93"/>
    </location>
</feature>
<dbReference type="EMBL" id="MU152313">
    <property type="protein sequence ID" value="KAF9440714.1"/>
    <property type="molecule type" value="Genomic_DNA"/>
</dbReference>
<dbReference type="AlphaFoldDB" id="A0A9P5WZC7"/>
<protein>
    <submittedName>
        <fullName evidence="2">Uncharacterized protein</fullName>
    </submittedName>
</protein>
<keyword evidence="3" id="KW-1185">Reference proteome</keyword>
<accession>A0A9P5WZC7</accession>
<dbReference type="OrthoDB" id="10670399at2759"/>
<evidence type="ECO:0000313" key="3">
    <source>
        <dbReference type="Proteomes" id="UP000807342"/>
    </source>
</evidence>
<proteinExistence type="predicted"/>
<name>A0A9P5WZC7_9AGAR</name>
<organism evidence="2 3">
    <name type="scientific">Macrolepiota fuliginosa MF-IS2</name>
    <dbReference type="NCBI Taxonomy" id="1400762"/>
    <lineage>
        <taxon>Eukaryota</taxon>
        <taxon>Fungi</taxon>
        <taxon>Dikarya</taxon>
        <taxon>Basidiomycota</taxon>
        <taxon>Agaricomycotina</taxon>
        <taxon>Agaricomycetes</taxon>
        <taxon>Agaricomycetidae</taxon>
        <taxon>Agaricales</taxon>
        <taxon>Agaricineae</taxon>
        <taxon>Agaricaceae</taxon>
        <taxon>Macrolepiota</taxon>
    </lineage>
</organism>
<feature type="compositionally biased region" description="Pro residues" evidence="1">
    <location>
        <begin position="112"/>
        <end position="127"/>
    </location>
</feature>
<sequence length="260" mass="27530">MSIAQLKWEQVLQDLLAMKFIKVEETSLTSPTGTARIQPEVAESQIDKDDIHKIIDAFKVVRPCEAASQTPAPSLEASTPPPPPAAAASIPPASPRGCASYAGTAAKNLNPAAPPFVHGPPHAPAAQPPAQAQQPILSKRSKWPFFATRGPSHCQFFIEVLNIPSDTSFPTLVVTANRALTHAKSTLKVDSAQLSPRGITCATATIPSTSDLDIIEATLSGRLLGACITIPASRSFIKIMDVPYFKSSTLDPFTSAEVDA</sequence>
<gene>
    <name evidence="2" type="ORF">P691DRAFT_781586</name>
</gene>
<evidence type="ECO:0000313" key="2">
    <source>
        <dbReference type="EMBL" id="KAF9440714.1"/>
    </source>
</evidence>
<evidence type="ECO:0000256" key="1">
    <source>
        <dbReference type="SAM" id="MobiDB-lite"/>
    </source>
</evidence>
<reference evidence="2" key="1">
    <citation type="submission" date="2020-11" db="EMBL/GenBank/DDBJ databases">
        <authorList>
            <consortium name="DOE Joint Genome Institute"/>
            <person name="Ahrendt S."/>
            <person name="Riley R."/>
            <person name="Andreopoulos W."/>
            <person name="Labutti K."/>
            <person name="Pangilinan J."/>
            <person name="Ruiz-Duenas F.J."/>
            <person name="Barrasa J.M."/>
            <person name="Sanchez-Garcia M."/>
            <person name="Camarero S."/>
            <person name="Miyauchi S."/>
            <person name="Serrano A."/>
            <person name="Linde D."/>
            <person name="Babiker R."/>
            <person name="Drula E."/>
            <person name="Ayuso-Fernandez I."/>
            <person name="Pacheco R."/>
            <person name="Padilla G."/>
            <person name="Ferreira P."/>
            <person name="Barriuso J."/>
            <person name="Kellner H."/>
            <person name="Castanera R."/>
            <person name="Alfaro M."/>
            <person name="Ramirez L."/>
            <person name="Pisabarro A.G."/>
            <person name="Kuo A."/>
            <person name="Tritt A."/>
            <person name="Lipzen A."/>
            <person name="He G."/>
            <person name="Yan M."/>
            <person name="Ng V."/>
            <person name="Cullen D."/>
            <person name="Martin F."/>
            <person name="Rosso M.-N."/>
            <person name="Henrissat B."/>
            <person name="Hibbett D."/>
            <person name="Martinez A.T."/>
            <person name="Grigoriev I.V."/>
        </authorList>
    </citation>
    <scope>NUCLEOTIDE SEQUENCE</scope>
    <source>
        <strain evidence="2">MF-IS2</strain>
    </source>
</reference>
<feature type="region of interest" description="Disordered" evidence="1">
    <location>
        <begin position="111"/>
        <end position="134"/>
    </location>
</feature>
<dbReference type="Proteomes" id="UP000807342">
    <property type="component" value="Unassembled WGS sequence"/>
</dbReference>